<dbReference type="SUPFAM" id="SSF54236">
    <property type="entry name" value="Ubiquitin-like"/>
    <property type="match status" value="1"/>
</dbReference>
<evidence type="ECO:0000259" key="2">
    <source>
        <dbReference type="Pfam" id="PF11976"/>
    </source>
</evidence>
<dbReference type="Proteomes" id="UP001201262">
    <property type="component" value="Unassembled WGS sequence"/>
</dbReference>
<feature type="compositionally biased region" description="Polar residues" evidence="1">
    <location>
        <begin position="129"/>
        <end position="141"/>
    </location>
</feature>
<keyword evidence="4" id="KW-1185">Reference proteome</keyword>
<gene>
    <name evidence="3" type="ORF">BGW36DRAFT_274281</name>
</gene>
<dbReference type="InterPro" id="IPR022617">
    <property type="entry name" value="Rad60/SUMO-like_dom"/>
</dbReference>
<comment type="caution">
    <text evidence="3">The sequence shown here is derived from an EMBL/GenBank/DDBJ whole genome shotgun (WGS) entry which is preliminary data.</text>
</comment>
<proteinExistence type="predicted"/>
<reference evidence="3" key="1">
    <citation type="submission" date="2021-12" db="EMBL/GenBank/DDBJ databases">
        <title>Convergent genome expansion in fungi linked to evolution of root-endophyte symbiosis.</title>
        <authorList>
            <consortium name="DOE Joint Genome Institute"/>
            <person name="Ke Y.-H."/>
            <person name="Bonito G."/>
            <person name="Liao H.-L."/>
            <person name="Looney B."/>
            <person name="Rojas-Flechas A."/>
            <person name="Nash J."/>
            <person name="Hameed K."/>
            <person name="Schadt C."/>
            <person name="Martin F."/>
            <person name="Crous P.W."/>
            <person name="Miettinen O."/>
            <person name="Magnuson J.K."/>
            <person name="Labbe J."/>
            <person name="Jacobson D."/>
            <person name="Doktycz M.J."/>
            <person name="Veneault-Fourrey C."/>
            <person name="Kuo A."/>
            <person name="Mondo S."/>
            <person name="Calhoun S."/>
            <person name="Riley R."/>
            <person name="Ohm R."/>
            <person name="LaButti K."/>
            <person name="Andreopoulos B."/>
            <person name="Pangilinan J."/>
            <person name="Nolan M."/>
            <person name="Tritt A."/>
            <person name="Clum A."/>
            <person name="Lipzen A."/>
            <person name="Daum C."/>
            <person name="Barry K."/>
            <person name="Grigoriev I.V."/>
            <person name="Vilgalys R."/>
        </authorList>
    </citation>
    <scope>NUCLEOTIDE SEQUENCE</scope>
    <source>
        <strain evidence="3">PMI_201</strain>
    </source>
</reference>
<dbReference type="CDD" id="cd17080">
    <property type="entry name" value="Ubl_SLD2_Esc2_like"/>
    <property type="match status" value="1"/>
</dbReference>
<name>A0AAD4KIQ4_9EURO</name>
<dbReference type="InterPro" id="IPR029071">
    <property type="entry name" value="Ubiquitin-like_domsf"/>
</dbReference>
<evidence type="ECO:0000313" key="4">
    <source>
        <dbReference type="Proteomes" id="UP001201262"/>
    </source>
</evidence>
<evidence type="ECO:0000256" key="1">
    <source>
        <dbReference type="SAM" id="MobiDB-lite"/>
    </source>
</evidence>
<dbReference type="GO" id="GO:0070476">
    <property type="term" value="P:rRNA (guanine-N7)-methylation"/>
    <property type="evidence" value="ECO:0007669"/>
    <property type="project" value="TreeGrafter"/>
</dbReference>
<evidence type="ECO:0000313" key="3">
    <source>
        <dbReference type="EMBL" id="KAH8693510.1"/>
    </source>
</evidence>
<feature type="compositionally biased region" description="Polar residues" evidence="1">
    <location>
        <begin position="161"/>
        <end position="176"/>
    </location>
</feature>
<organism evidence="3 4">
    <name type="scientific">Talaromyces proteolyticus</name>
    <dbReference type="NCBI Taxonomy" id="1131652"/>
    <lineage>
        <taxon>Eukaryota</taxon>
        <taxon>Fungi</taxon>
        <taxon>Dikarya</taxon>
        <taxon>Ascomycota</taxon>
        <taxon>Pezizomycotina</taxon>
        <taxon>Eurotiomycetes</taxon>
        <taxon>Eurotiomycetidae</taxon>
        <taxon>Eurotiales</taxon>
        <taxon>Trichocomaceae</taxon>
        <taxon>Talaromyces</taxon>
        <taxon>Talaromyces sect. Bacilispori</taxon>
    </lineage>
</organism>
<feature type="non-terminal residue" evidence="3">
    <location>
        <position position="1"/>
    </location>
</feature>
<dbReference type="InterPro" id="IPR039127">
    <property type="entry name" value="Trm112"/>
</dbReference>
<protein>
    <recommendedName>
        <fullName evidence="2">Rad60/SUMO-like domain-containing protein</fullName>
    </recommendedName>
</protein>
<feature type="region of interest" description="Disordered" evidence="1">
    <location>
        <begin position="121"/>
        <end position="176"/>
    </location>
</feature>
<feature type="region of interest" description="Disordered" evidence="1">
    <location>
        <begin position="45"/>
        <end position="86"/>
    </location>
</feature>
<dbReference type="GO" id="GO:0046982">
    <property type="term" value="F:protein heterodimerization activity"/>
    <property type="evidence" value="ECO:0007669"/>
    <property type="project" value="InterPro"/>
</dbReference>
<dbReference type="AlphaFoldDB" id="A0AAD4KIQ4"/>
<dbReference type="GO" id="GO:0030488">
    <property type="term" value="P:tRNA methylation"/>
    <property type="evidence" value="ECO:0007669"/>
    <property type="project" value="TreeGrafter"/>
</dbReference>
<feature type="domain" description="Rad60/SUMO-like" evidence="2">
    <location>
        <begin position="340"/>
        <end position="407"/>
    </location>
</feature>
<dbReference type="PANTHER" id="PTHR12773:SF0">
    <property type="entry name" value="MULTIFUNCTIONAL METHYLTRANSFERASE SUBUNIT TRM112-LIKE PROTEIN"/>
    <property type="match status" value="1"/>
</dbReference>
<dbReference type="PANTHER" id="PTHR12773">
    <property type="entry name" value="UPF0315 PROTEIN-RELATED"/>
    <property type="match status" value="1"/>
</dbReference>
<dbReference type="RefSeq" id="XP_046069180.1">
    <property type="nucleotide sequence ID" value="XM_046210171.1"/>
</dbReference>
<dbReference type="Gene3D" id="2.20.25.10">
    <property type="match status" value="1"/>
</dbReference>
<dbReference type="GeneID" id="70240458"/>
<dbReference type="Gene3D" id="3.10.20.90">
    <property type="entry name" value="Phosphatidylinositol 3-kinase Catalytic Subunit, Chain A, domain 1"/>
    <property type="match status" value="1"/>
</dbReference>
<feature type="compositionally biased region" description="Polar residues" evidence="1">
    <location>
        <begin position="67"/>
        <end position="76"/>
    </location>
</feature>
<sequence length="530" mass="60072">MRSFFNKPAWAVTGEEPNAPEFYRRSKQTYNDIIAANRQQYRDAVAKSTSQADRDFDKSLKRRRISQENVTSTAHSFTADPSDCDAAQENEANEGMCNFESKSSGPMEAEQNPIVFASDLPRNLLDTPLPSTKENNTSSTPYREKSKSPSNPNDCVLSAQKGASSSDKIQTNTKFQSHPRIHDDHIGRATPFQSHKTVHSTDSTESRVSDSDDEIVQILITSEIKDTKPLVVQRRMSQRFRDVRLAWCGRQKFDEKMTSSVYLTWNKRRLFDVTTCKSLGLSVRLSHMPTDLQSEDESSSQNGTTRIHVEAVTDELLRSQAESANHSPDATDVEKETVFNIVLRSQNNQELLMKVRGRTKISQVVKDFRVRANVAQERSIHLCFDGDILDPESRLEEHDITDHDLIEPRCRASQSSSALHFRDAELEQQEVDFNPTFVQNILPRLDWERLRVTAQELGFPTISDTKPDGTDIDETTLRDLHRLLLEIQVVEGKLCCETCGHEYEIKEGIANFLLPSHLGMGSSFLPIHSL</sequence>
<dbReference type="Pfam" id="PF11976">
    <property type="entry name" value="Rad60-SLD"/>
    <property type="match status" value="1"/>
</dbReference>
<dbReference type="EMBL" id="JAJTJA010000009">
    <property type="protein sequence ID" value="KAH8693510.1"/>
    <property type="molecule type" value="Genomic_DNA"/>
</dbReference>
<accession>A0AAD4KIQ4</accession>